<proteinExistence type="inferred from homology"/>
<organism evidence="8 9">
    <name type="scientific">Catenaria anguillulae PL171</name>
    <dbReference type="NCBI Taxonomy" id="765915"/>
    <lineage>
        <taxon>Eukaryota</taxon>
        <taxon>Fungi</taxon>
        <taxon>Fungi incertae sedis</taxon>
        <taxon>Blastocladiomycota</taxon>
        <taxon>Blastocladiomycetes</taxon>
        <taxon>Blastocladiales</taxon>
        <taxon>Catenariaceae</taxon>
        <taxon>Catenaria</taxon>
    </lineage>
</organism>
<evidence type="ECO:0000259" key="6">
    <source>
        <dbReference type="Pfam" id="PF12460"/>
    </source>
</evidence>
<dbReference type="InterPro" id="IPR011989">
    <property type="entry name" value="ARM-like"/>
</dbReference>
<evidence type="ECO:0000313" key="9">
    <source>
        <dbReference type="Proteomes" id="UP000193411"/>
    </source>
</evidence>
<dbReference type="GO" id="GO:0016226">
    <property type="term" value="P:iron-sulfur cluster assembly"/>
    <property type="evidence" value="ECO:0007669"/>
    <property type="project" value="UniProtKB-UniRule"/>
</dbReference>
<accession>A0A1Y2HGV3</accession>
<comment type="similarity">
    <text evidence="2 5">Belongs to the MET18/MMS19 family.</text>
</comment>
<dbReference type="PANTHER" id="PTHR12891">
    <property type="entry name" value="DNA REPAIR/TRANSCRIPTION PROTEIN MET18/MMS19"/>
    <property type="match status" value="1"/>
</dbReference>
<dbReference type="Proteomes" id="UP000193411">
    <property type="component" value="Unassembled WGS sequence"/>
</dbReference>
<evidence type="ECO:0000256" key="2">
    <source>
        <dbReference type="ARBA" id="ARBA00009340"/>
    </source>
</evidence>
<dbReference type="InterPro" id="IPR024687">
    <property type="entry name" value="MMS19_C"/>
</dbReference>
<feature type="domain" description="MMS19 N-terminal" evidence="7">
    <location>
        <begin position="48"/>
        <end position="304"/>
    </location>
</feature>
<dbReference type="GO" id="GO:0006281">
    <property type="term" value="P:DNA repair"/>
    <property type="evidence" value="ECO:0007669"/>
    <property type="project" value="UniProtKB-UniRule"/>
</dbReference>
<evidence type="ECO:0000256" key="4">
    <source>
        <dbReference type="ARBA" id="ARBA00023242"/>
    </source>
</evidence>
<dbReference type="Pfam" id="PF12460">
    <property type="entry name" value="MMS19_C"/>
    <property type="match status" value="1"/>
</dbReference>
<dbReference type="OrthoDB" id="342900at2759"/>
<keyword evidence="5" id="KW-0234">DNA repair</keyword>
<dbReference type="GO" id="GO:0097361">
    <property type="term" value="C:cytosolic [4Fe-4S] assembly targeting complex"/>
    <property type="evidence" value="ECO:0007669"/>
    <property type="project" value="UniProtKB-UniRule"/>
</dbReference>
<reference evidence="8 9" key="1">
    <citation type="submission" date="2016-07" db="EMBL/GenBank/DDBJ databases">
        <title>Pervasive Adenine N6-methylation of Active Genes in Fungi.</title>
        <authorList>
            <consortium name="DOE Joint Genome Institute"/>
            <person name="Mondo S.J."/>
            <person name="Dannebaum R.O."/>
            <person name="Kuo R.C."/>
            <person name="Labutti K."/>
            <person name="Haridas S."/>
            <person name="Kuo A."/>
            <person name="Salamov A."/>
            <person name="Ahrendt S.R."/>
            <person name="Lipzen A."/>
            <person name="Sullivan W."/>
            <person name="Andreopoulos W.B."/>
            <person name="Clum A."/>
            <person name="Lindquist E."/>
            <person name="Daum C."/>
            <person name="Ramamoorthy G.K."/>
            <person name="Gryganskyi A."/>
            <person name="Culley D."/>
            <person name="Magnuson J.K."/>
            <person name="James T.Y."/>
            <person name="O'Malley M.A."/>
            <person name="Stajich J.E."/>
            <person name="Spatafora J.W."/>
            <person name="Visel A."/>
            <person name="Grigoriev I.V."/>
        </authorList>
    </citation>
    <scope>NUCLEOTIDE SEQUENCE [LARGE SCALE GENOMIC DNA]</scope>
    <source>
        <strain evidence="8 9">PL171</strain>
    </source>
</reference>
<keyword evidence="9" id="KW-1185">Reference proteome</keyword>
<comment type="subcellular location">
    <subcellularLocation>
        <location evidence="1 5">Nucleus</location>
    </subcellularLocation>
</comment>
<evidence type="ECO:0000313" key="8">
    <source>
        <dbReference type="EMBL" id="ORZ33828.1"/>
    </source>
</evidence>
<keyword evidence="4 5" id="KW-0539">Nucleus</keyword>
<comment type="function">
    <text evidence="5">Key component of the cytosolic iron-sulfur protein assembly (CIA) complex, a multiprotein complex that mediates the incorporation of iron-sulfur cluster into apoproteins specifically involved in DNA metabolism and genomic integrity. In the CIA complex, MMS19 acts as an adapter between early-acting CIA components and a subset of cellular target iron-sulfur proteins.</text>
</comment>
<dbReference type="PANTHER" id="PTHR12891:SF0">
    <property type="entry name" value="MMS19 NUCLEOTIDE EXCISION REPAIR PROTEIN HOMOLOG"/>
    <property type="match status" value="1"/>
</dbReference>
<gene>
    <name evidence="8" type="ORF">BCR44DRAFT_1437673</name>
</gene>
<dbReference type="InterPro" id="IPR039920">
    <property type="entry name" value="MMS19"/>
</dbReference>
<dbReference type="InterPro" id="IPR029240">
    <property type="entry name" value="MMS19_N"/>
</dbReference>
<dbReference type="Gene3D" id="1.25.10.10">
    <property type="entry name" value="Leucine-rich Repeat Variant"/>
    <property type="match status" value="1"/>
</dbReference>
<protein>
    <recommendedName>
        <fullName evidence="5">MMS19 nucleotide excision repair protein</fullName>
    </recommendedName>
</protein>
<dbReference type="Pfam" id="PF14500">
    <property type="entry name" value="MMS19_N"/>
    <property type="match status" value="1"/>
</dbReference>
<dbReference type="STRING" id="765915.A0A1Y2HGV3"/>
<dbReference type="GO" id="GO:0051604">
    <property type="term" value="P:protein maturation"/>
    <property type="evidence" value="ECO:0007669"/>
    <property type="project" value="UniProtKB-UniRule"/>
</dbReference>
<evidence type="ECO:0000256" key="3">
    <source>
        <dbReference type="ARBA" id="ARBA00022737"/>
    </source>
</evidence>
<keyword evidence="3" id="KW-0677">Repeat</keyword>
<dbReference type="EMBL" id="MCFL01000033">
    <property type="protein sequence ID" value="ORZ33828.1"/>
    <property type="molecule type" value="Genomic_DNA"/>
</dbReference>
<feature type="domain" description="MMS19 C-terminal" evidence="6">
    <location>
        <begin position="573"/>
        <end position="858"/>
    </location>
</feature>
<evidence type="ECO:0000256" key="1">
    <source>
        <dbReference type="ARBA" id="ARBA00004123"/>
    </source>
</evidence>
<dbReference type="SUPFAM" id="SSF48371">
    <property type="entry name" value="ARM repeat"/>
    <property type="match status" value="1"/>
</dbReference>
<dbReference type="GO" id="GO:0005634">
    <property type="term" value="C:nucleus"/>
    <property type="evidence" value="ECO:0007669"/>
    <property type="project" value="UniProtKB-SubCell"/>
</dbReference>
<keyword evidence="5" id="KW-0227">DNA damage</keyword>
<evidence type="ECO:0000256" key="5">
    <source>
        <dbReference type="RuleBase" id="RU367072"/>
    </source>
</evidence>
<comment type="caution">
    <text evidence="8">The sequence shown here is derived from an EMBL/GenBank/DDBJ whole genome shotgun (WGS) entry which is preliminary data.</text>
</comment>
<dbReference type="AlphaFoldDB" id="A0A1Y2HGV3"/>
<evidence type="ECO:0000259" key="7">
    <source>
        <dbReference type="Pfam" id="PF14500"/>
    </source>
</evidence>
<sequence length="909" mass="96414">MNSNPNGSSVADIADAVLQAPNHGAVHQLAESATAIILAKTDSLVACVQVLNPVLTHPDAFAREKGVLFLSKVIEAVCASPQGGATLLSLNEGSLLANFLAAHLTDQLCVPHVALSLAALVDAGLVNPDDLHPVFPQTTRYRFFQLFDLLTTRHLDAIRRSMEQDFIAGYLAAMDGEKDPRNLMLAFRSLRTLSLHCDLTPCAQDVFEASFCYFPITFKPPPNDPSGISAQDLKSALAACLSASPLFAPWAIPAILEKLESANTNAKRDSLSVLHLALPIYGASSHLLTHVPRLWQALKADAFHSADAHHEHLALETLSTLVRVLCVTGESRTNPVDLVLTPALRECLHMLTQPETKLAKVSALVLGAFVRADPDVANSVLATAVPFLVQRLRTEELPAQQKTLVAALVHMVEALAAHPAPPPRALVSLVNDVHAALQMLGLQGVFHLMAVPGLLSADEAATYVQHFASAIEAADRVEGGRELRPRPSSLVVLADGTDLFAEILMALVAKVPQVGGEALGQVLTAMDRVVHAAQAVNAEHLVRLLDAGTLQRDEMSDQVAPEAQSPILAHILSPTSPLSSSSLTFPIFVGILGNLRPTTPLPLSPTDLLSSILSNPSLPDDSVAMLVGSLVNKQRDPLPLLNHEPLAALLNAPGASPRALAVTAWVAKALVMQGNKIGGELTGRILGMVGGVGEARVEARAAAARVVGVIVGESNVVLCKESFAVVKLLYKQRIFNQCLPSLTSQFHTAPDSTAKDLALLALAHLVQNIPQPVLLGAVNDLLPLLLTSLAQPRLALDDPALMVSILDTFQGMLRDAPQAVGDHVSSLVPLVLGLATGADQGVPMRVRIAAVKCLQVMASALPFHVVFPVRHKVIAGLGKVVGDPKRLVRREAVNCRSLWFTVSGEGNGQ</sequence>
<name>A0A1Y2HGV3_9FUNG</name>
<dbReference type="InterPro" id="IPR016024">
    <property type="entry name" value="ARM-type_fold"/>
</dbReference>